<proteinExistence type="predicted"/>
<dbReference type="Proteomes" id="UP001189429">
    <property type="component" value="Unassembled WGS sequence"/>
</dbReference>
<feature type="region of interest" description="Disordered" evidence="1">
    <location>
        <begin position="20"/>
        <end position="47"/>
    </location>
</feature>
<evidence type="ECO:0000313" key="3">
    <source>
        <dbReference type="Proteomes" id="UP001189429"/>
    </source>
</evidence>
<protein>
    <submittedName>
        <fullName evidence="2">Uncharacterized protein</fullName>
    </submittedName>
</protein>
<name>A0ABN9SYS9_9DINO</name>
<evidence type="ECO:0000313" key="2">
    <source>
        <dbReference type="EMBL" id="CAK0837767.1"/>
    </source>
</evidence>
<sequence>MCTSRACVLPHCTLGYADAPRDRPPSRALAPGSQFREHHRGHSPTDLIPTLMSNLATTEFRELQLRGPDVSVGVTVEPPRASVEMLLPHGFSLVGTEILIRRMSRLVLSPEMPIGNEDLYIADDVLILECLSPAVMSKAGLLRSEILFFSPENFLIRTEASADNWVELMEQLCGEGERTIITKLGFQANLFCGRPFALPLPCATAIAMAASRRRRGKAGCVPQLMDFAAQVRINGEPGLQDKLIIDKIMAHVCSSSGNALTAYSEHSNVPSGFWQHLASYDPAAPPGRARLSLGQLGRSRESSWCPSWPGYPSWERLVVDRRAQRPDGCTTPGGKWGPGALSDPRAPGTAADCHCMCFGIQTIELDGSAYWLLGLDISLRCFPGQPSALLQGPVVDNGRNISTADSSSFHASRFLHIFLFYAAASLQYSSASSLYARSSTPSSPRCSTRRCR</sequence>
<accession>A0ABN9SYS9</accession>
<dbReference type="EMBL" id="CAUYUJ010014174">
    <property type="protein sequence ID" value="CAK0837767.1"/>
    <property type="molecule type" value="Genomic_DNA"/>
</dbReference>
<reference evidence="2" key="1">
    <citation type="submission" date="2023-10" db="EMBL/GenBank/DDBJ databases">
        <authorList>
            <person name="Chen Y."/>
            <person name="Shah S."/>
            <person name="Dougan E. K."/>
            <person name="Thang M."/>
            <person name="Chan C."/>
        </authorList>
    </citation>
    <scope>NUCLEOTIDE SEQUENCE [LARGE SCALE GENOMIC DNA]</scope>
</reference>
<keyword evidence="3" id="KW-1185">Reference proteome</keyword>
<gene>
    <name evidence="2" type="ORF">PCOR1329_LOCUS33882</name>
</gene>
<comment type="caution">
    <text evidence="2">The sequence shown here is derived from an EMBL/GenBank/DDBJ whole genome shotgun (WGS) entry which is preliminary data.</text>
</comment>
<evidence type="ECO:0000256" key="1">
    <source>
        <dbReference type="SAM" id="MobiDB-lite"/>
    </source>
</evidence>
<organism evidence="2 3">
    <name type="scientific">Prorocentrum cordatum</name>
    <dbReference type="NCBI Taxonomy" id="2364126"/>
    <lineage>
        <taxon>Eukaryota</taxon>
        <taxon>Sar</taxon>
        <taxon>Alveolata</taxon>
        <taxon>Dinophyceae</taxon>
        <taxon>Prorocentrales</taxon>
        <taxon>Prorocentraceae</taxon>
        <taxon>Prorocentrum</taxon>
    </lineage>
</organism>